<gene>
    <name evidence="1" type="ORF">TeGR_g1109</name>
</gene>
<evidence type="ECO:0000313" key="1">
    <source>
        <dbReference type="EMBL" id="GMI41102.1"/>
    </source>
</evidence>
<evidence type="ECO:0000313" key="2">
    <source>
        <dbReference type="Proteomes" id="UP001165060"/>
    </source>
</evidence>
<proteinExistence type="predicted"/>
<protein>
    <submittedName>
        <fullName evidence="1">Uncharacterized protein</fullName>
    </submittedName>
</protein>
<dbReference type="Proteomes" id="UP001165060">
    <property type="component" value="Unassembled WGS sequence"/>
</dbReference>
<keyword evidence="2" id="KW-1185">Reference proteome</keyword>
<organism evidence="1 2">
    <name type="scientific">Tetraparma gracilis</name>
    <dbReference type="NCBI Taxonomy" id="2962635"/>
    <lineage>
        <taxon>Eukaryota</taxon>
        <taxon>Sar</taxon>
        <taxon>Stramenopiles</taxon>
        <taxon>Ochrophyta</taxon>
        <taxon>Bolidophyceae</taxon>
        <taxon>Parmales</taxon>
        <taxon>Triparmaceae</taxon>
        <taxon>Tetraparma</taxon>
    </lineage>
</organism>
<accession>A0ABQ6N5E6</accession>
<name>A0ABQ6N5E6_9STRA</name>
<comment type="caution">
    <text evidence="1">The sequence shown here is derived from an EMBL/GenBank/DDBJ whole genome shotgun (WGS) entry which is preliminary data.</text>
</comment>
<dbReference type="EMBL" id="BRYB01002200">
    <property type="protein sequence ID" value="GMI41102.1"/>
    <property type="molecule type" value="Genomic_DNA"/>
</dbReference>
<sequence length="281" mass="29483">MISSATLAEIEDAAFGHADLDCLQRVIDARDFVRAPEVAWCAKIHCDDCPSGPSCPNPSSNSDWSAAKCHAEALTQLGFAARKTSAAVHAINWDEESLDASPGASLSFPAAHDTYACDDTSSSSLLSASSASAYTYVVPSSPSSPLKFSASSSCDDALTVQIVPTNYSASLHYYHQALSLWPSACGALGYLAELHLTAPAAPFLNFTKGEAALDSMCTLCPSWESENFASRVAALAGATLPPSCVPAEPITTPNFLDSAGWRTSPSLPLLPLLLLLLLTRP</sequence>
<reference evidence="1 2" key="1">
    <citation type="journal article" date="2023" name="Commun. Biol.">
        <title>Genome analysis of Parmales, the sister group of diatoms, reveals the evolutionary specialization of diatoms from phago-mixotrophs to photoautotrophs.</title>
        <authorList>
            <person name="Ban H."/>
            <person name="Sato S."/>
            <person name="Yoshikawa S."/>
            <person name="Yamada K."/>
            <person name="Nakamura Y."/>
            <person name="Ichinomiya M."/>
            <person name="Sato N."/>
            <person name="Blanc-Mathieu R."/>
            <person name="Endo H."/>
            <person name="Kuwata A."/>
            <person name="Ogata H."/>
        </authorList>
    </citation>
    <scope>NUCLEOTIDE SEQUENCE [LARGE SCALE GENOMIC DNA]</scope>
</reference>